<dbReference type="SUPFAM" id="SSF56219">
    <property type="entry name" value="DNase I-like"/>
    <property type="match status" value="1"/>
</dbReference>
<accession>C5LT85</accession>
<dbReference type="RefSeq" id="XP_002767335.1">
    <property type="nucleotide sequence ID" value="XM_002767289.1"/>
</dbReference>
<protein>
    <submittedName>
        <fullName evidence="1">Uncharacterized protein</fullName>
    </submittedName>
</protein>
<organism evidence="2">
    <name type="scientific">Perkinsus marinus (strain ATCC 50983 / TXsc)</name>
    <dbReference type="NCBI Taxonomy" id="423536"/>
    <lineage>
        <taxon>Eukaryota</taxon>
        <taxon>Sar</taxon>
        <taxon>Alveolata</taxon>
        <taxon>Perkinsozoa</taxon>
        <taxon>Perkinsea</taxon>
        <taxon>Perkinsida</taxon>
        <taxon>Perkinsidae</taxon>
        <taxon>Perkinsus</taxon>
    </lineage>
</organism>
<dbReference type="EMBL" id="GG685288">
    <property type="protein sequence ID" value="EER00053.1"/>
    <property type="molecule type" value="Genomic_DNA"/>
</dbReference>
<dbReference type="OrthoDB" id="412028at2759"/>
<dbReference type="AlphaFoldDB" id="C5LT85"/>
<dbReference type="InParanoid" id="C5LT85"/>
<sequence length="205" mass="22698">MSKFIRFVDSTTEDSFASKGALCAVLDRGKDLIIVVTTHMDAGDDANVKVHQLRDALHLYERVRKAAVEGEKTGRRREIVAAFLTGDFNIDGTEREHNSAGPEGESLYALARVQMQEAGFSDVWAEFARQAGYGRPQSFVGDWSDLRNSIVALYGATNDESIPSFPTRLDYIWATRVSGAIQLEVPPGQQQMTGNTQVEEFFVGF</sequence>
<dbReference type="InterPro" id="IPR036691">
    <property type="entry name" value="Endo/exonu/phosph_ase_sf"/>
</dbReference>
<keyword evidence="2" id="KW-1185">Reference proteome</keyword>
<reference evidence="1 2" key="1">
    <citation type="submission" date="2008-07" db="EMBL/GenBank/DDBJ databases">
        <authorList>
            <person name="El-Sayed N."/>
            <person name="Caler E."/>
            <person name="Inman J."/>
            <person name="Amedeo P."/>
            <person name="Hass B."/>
            <person name="Wortman J."/>
        </authorList>
    </citation>
    <scope>NUCLEOTIDE SEQUENCE [LARGE SCALE GENOMIC DNA]</scope>
    <source>
        <strain evidence="2">ATCC 50983 / TXsc</strain>
    </source>
</reference>
<proteinExistence type="predicted"/>
<dbReference type="Gene3D" id="3.60.10.10">
    <property type="entry name" value="Endonuclease/exonuclease/phosphatase"/>
    <property type="match status" value="1"/>
</dbReference>
<name>C5LT85_PERM5</name>
<gene>
    <name evidence="1" type="ORF">Pmar_PMAR024530</name>
</gene>
<dbReference type="Proteomes" id="UP000007800">
    <property type="component" value="Unassembled WGS sequence"/>
</dbReference>
<dbReference type="GeneID" id="9049748"/>
<evidence type="ECO:0000313" key="2">
    <source>
        <dbReference type="Proteomes" id="UP000007800"/>
    </source>
</evidence>
<evidence type="ECO:0000313" key="1">
    <source>
        <dbReference type="EMBL" id="EER00053.1"/>
    </source>
</evidence>